<evidence type="ECO:0000256" key="1">
    <source>
        <dbReference type="SAM" id="MobiDB-lite"/>
    </source>
</evidence>
<evidence type="ECO:0008006" key="5">
    <source>
        <dbReference type="Google" id="ProtNLM"/>
    </source>
</evidence>
<keyword evidence="2" id="KW-0732">Signal</keyword>
<evidence type="ECO:0000313" key="3">
    <source>
        <dbReference type="EMBL" id="KAE9989674.1"/>
    </source>
</evidence>
<feature type="signal peptide" evidence="2">
    <location>
        <begin position="1"/>
        <end position="20"/>
    </location>
</feature>
<dbReference type="SUPFAM" id="SSF49777">
    <property type="entry name" value="PEBP-like"/>
    <property type="match status" value="1"/>
</dbReference>
<dbReference type="AlphaFoldDB" id="A0A8H3VMS1"/>
<proteinExistence type="predicted"/>
<evidence type="ECO:0000313" key="4">
    <source>
        <dbReference type="Proteomes" id="UP000490939"/>
    </source>
</evidence>
<keyword evidence="4" id="KW-1185">Reference proteome</keyword>
<dbReference type="PANTHER" id="PTHR11362">
    <property type="entry name" value="PHOSPHATIDYLETHANOLAMINE-BINDING PROTEIN"/>
    <property type="match status" value="1"/>
</dbReference>
<comment type="caution">
    <text evidence="3">The sequence shown here is derived from an EMBL/GenBank/DDBJ whole genome shotgun (WGS) entry which is preliminary data.</text>
</comment>
<accession>A0A8H3VMS1</accession>
<name>A0A8H3VMS1_VENIN</name>
<organism evidence="3 4">
    <name type="scientific">Venturia inaequalis</name>
    <name type="common">Apple scab fungus</name>
    <dbReference type="NCBI Taxonomy" id="5025"/>
    <lineage>
        <taxon>Eukaryota</taxon>
        <taxon>Fungi</taxon>
        <taxon>Dikarya</taxon>
        <taxon>Ascomycota</taxon>
        <taxon>Pezizomycotina</taxon>
        <taxon>Dothideomycetes</taxon>
        <taxon>Pleosporomycetidae</taxon>
        <taxon>Venturiales</taxon>
        <taxon>Venturiaceae</taxon>
        <taxon>Venturia</taxon>
    </lineage>
</organism>
<evidence type="ECO:0000256" key="2">
    <source>
        <dbReference type="SAM" id="SignalP"/>
    </source>
</evidence>
<feature type="chain" id="PRO_5034141832" description="PEBP-like protein" evidence="2">
    <location>
        <begin position="21"/>
        <end position="535"/>
    </location>
</feature>
<protein>
    <recommendedName>
        <fullName evidence="5">PEBP-like protein</fullName>
    </recommendedName>
</protein>
<sequence length="535" mass="55223">MLSYTVAVQILLAVAGFTRAQSPPNVFPQVNNALIVQFGGEQVQAGSTLPSDVPQTLPTIGIQQQQVVQSSARYLMVMVDLDAATAGNTKNKRETNAAAAPAATDAAQQPDDLEHSGGRDTYLHAMIQDYQLTGGNPKFGNGASLLQTGTNGPLKWQAPNVQGQTHRYMMMLFDQPSGFVVPSGLQQKVQNRQNFDLRDFMLQANLPLPRYGTWFIINKDNGNGNGNGNGDGNGNGNGGLGISTQTSTYLTVSTAIVSASGINGGTSFSTATSSYFTTATSTLGAISSSQSISGSQLISGSQSTSLSTFIATTTFPNNGPTQTFLTISTAVVSGSAFSSGQSLITYTSTTTSPDGGPTQTFQTISTAFGQSKSNGGRGSSVFLTTTTLPNGPTQTFLTTSNLIGVNGGNTRFSSRPLFSTGFSGLRTSTSTGLATFLTFTTDGNGDPTAFTTRASTTATLTFTGVRSLTRSTYSTTSTGTAFFNGQVATFTSTGVVTSTAAATATGNGAERAAGGIDHFVQKAVVALCAAVLAYL</sequence>
<dbReference type="InterPro" id="IPR036610">
    <property type="entry name" value="PEBP-like_sf"/>
</dbReference>
<dbReference type="PANTHER" id="PTHR11362:SF82">
    <property type="entry name" value="PHOSPHATIDYLETHANOLAMINE-BINDING PROTEIN 4"/>
    <property type="match status" value="1"/>
</dbReference>
<reference evidence="3 4" key="1">
    <citation type="submission" date="2019-07" db="EMBL/GenBank/DDBJ databases">
        <title>Venturia inaequalis Genome Resource.</title>
        <authorList>
            <person name="Lichtner F.J."/>
        </authorList>
    </citation>
    <scope>NUCLEOTIDE SEQUENCE [LARGE SCALE GENOMIC DNA]</scope>
    <source>
        <strain evidence="3 4">DMI_063113</strain>
    </source>
</reference>
<dbReference type="Gene3D" id="3.90.280.10">
    <property type="entry name" value="PEBP-like"/>
    <property type="match status" value="1"/>
</dbReference>
<feature type="compositionally biased region" description="Low complexity" evidence="1">
    <location>
        <begin position="97"/>
        <end position="110"/>
    </location>
</feature>
<gene>
    <name evidence="3" type="ORF">EG327_002395</name>
</gene>
<dbReference type="EMBL" id="WNWR01000174">
    <property type="protein sequence ID" value="KAE9989674.1"/>
    <property type="molecule type" value="Genomic_DNA"/>
</dbReference>
<dbReference type="InterPro" id="IPR035810">
    <property type="entry name" value="PEBP_euk"/>
</dbReference>
<feature type="region of interest" description="Disordered" evidence="1">
    <location>
        <begin position="90"/>
        <end position="116"/>
    </location>
</feature>
<dbReference type="Proteomes" id="UP000490939">
    <property type="component" value="Unassembled WGS sequence"/>
</dbReference>